<evidence type="ECO:0000313" key="3">
    <source>
        <dbReference type="Proteomes" id="UP001056436"/>
    </source>
</evidence>
<accession>A0A9P9X4H3</accession>
<evidence type="ECO:0000313" key="2">
    <source>
        <dbReference type="EMBL" id="KAI3536333.1"/>
    </source>
</evidence>
<protein>
    <submittedName>
        <fullName evidence="2">Uncharacterized protein</fullName>
    </submittedName>
</protein>
<reference evidence="2" key="1">
    <citation type="submission" date="2019-01" db="EMBL/GenBank/DDBJ databases">
        <title>Colletotrichum abscissum LGMF1257.</title>
        <authorList>
            <person name="Baroncelli R."/>
        </authorList>
    </citation>
    <scope>NUCLEOTIDE SEQUENCE</scope>
    <source>
        <strain evidence="2">Ca142</strain>
    </source>
</reference>
<keyword evidence="3" id="KW-1185">Reference proteome</keyword>
<organism evidence="2 3">
    <name type="scientific">Colletotrichum abscissum</name>
    <dbReference type="NCBI Taxonomy" id="1671311"/>
    <lineage>
        <taxon>Eukaryota</taxon>
        <taxon>Fungi</taxon>
        <taxon>Dikarya</taxon>
        <taxon>Ascomycota</taxon>
        <taxon>Pezizomycotina</taxon>
        <taxon>Sordariomycetes</taxon>
        <taxon>Hypocreomycetidae</taxon>
        <taxon>Glomerellales</taxon>
        <taxon>Glomerellaceae</taxon>
        <taxon>Colletotrichum</taxon>
        <taxon>Colletotrichum acutatum species complex</taxon>
    </lineage>
</organism>
<dbReference type="OrthoDB" id="10574656at2759"/>
<proteinExistence type="predicted"/>
<dbReference type="EMBL" id="SDAQ01000124">
    <property type="protein sequence ID" value="KAI3536333.1"/>
    <property type="molecule type" value="Genomic_DNA"/>
</dbReference>
<feature type="compositionally biased region" description="Low complexity" evidence="1">
    <location>
        <begin position="129"/>
        <end position="142"/>
    </location>
</feature>
<evidence type="ECO:0000256" key="1">
    <source>
        <dbReference type="SAM" id="MobiDB-lite"/>
    </source>
</evidence>
<dbReference type="AlphaFoldDB" id="A0A9P9X4H3"/>
<name>A0A9P9X4H3_9PEZI</name>
<gene>
    <name evidence="2" type="ORF">CABS02_12581</name>
</gene>
<sequence>MATFQSPGARCQLLRRGVPGFPVTFFPQSLKVISDLTLPSIAFRFHTFLALATDASCRLYLTLGSSCLLYFPPEVADDDCKILPGVPQHLRTYVPVTDYLNLGDLIHHLPFPRVHASPQHTPTHSRDIPTSSRRPSPQTPTTFNSADPGSKNLQPTHDLANLRVHAFHSVTLA</sequence>
<dbReference type="Proteomes" id="UP001056436">
    <property type="component" value="Unassembled WGS sequence"/>
</dbReference>
<comment type="caution">
    <text evidence="2">The sequence shown here is derived from an EMBL/GenBank/DDBJ whole genome shotgun (WGS) entry which is preliminary data.</text>
</comment>
<feature type="compositionally biased region" description="Polar residues" evidence="1">
    <location>
        <begin position="143"/>
        <end position="155"/>
    </location>
</feature>
<feature type="region of interest" description="Disordered" evidence="1">
    <location>
        <begin position="116"/>
        <end position="155"/>
    </location>
</feature>